<sequence length="1384" mass="160468">MDKRKLKFKSLHKNLISSQVSSTSDIYETRSLIEQLPKNNSTLLAGKVFSTQSENKSSNNDIFLHEIHKKKLNEKSRKRKSSNHDTSKYDSDNDIGFPLAESTILKKRRDDCSTIRNEYETNKHTNLSNVSIMLEKNINTNSTINCKFIEFLYESGIKLNSDAPHILCKDVIIVQKKMKELLNSKKYKKIELITLMEKYFENEQNFKNALIDMELFIDGEISNILYSSSLIKILLQVSELHPEIYNSLFSKLNEAVLIADSNESVSWALPLLQQFRFLDVITNSDVFISNIEQLLESCPSWFQSELIMFLPDIIIDKQHQTIAEILNRILEENSELINLILNCMTNLNLGKEYLNEYKEKTLNLLKTNIKVNAISAIIKFVLEDYTNLEIFEKTLKILRDTDIQPLIGEKIEECYQNQLDIINTLKMNMLLSKNIVNTTIIVIKNIIKDPKPLDIILLLLIYLMAETKRKTVETIFKQHIRSGFYRTSLLNLLYNNYKQIVQELQPIALQISSNLLKSDERVYVDFSIDWLRLQFKCHKENMFKQREILERIIFLMGDNDQTIKNTLTFLCKMVTKEEDRQFLTPHCNHLRILLEKMDNLNLKEVGTLNDLLQHLCTNSNSITDSLRDDLFILLQKQLSNFKPLTKSKGVLGAVMAIKHLMQKTESDGAYNLFKTVLNNVKNCSRSQALFYDQLTYVILQTQNINKKFIKKLTNHIEEEFINKNMIDKTNYRGDLVPKFGLNKSEDEPQKCVLTFEDKKYGAIVPISFKLLRTCYIRLNENEDLNAIDSLLGCAILMPEDLEITENFVIDLVICCINWFREVINGFVTQKDSLLQKQVLQRLDNLIALQSELNTLFSLCDIKYQPPPCYFYQFPLPPFIRIDKKIGKKGKKGKKKVKEKCLSLNIKDWELGSLICSKNPIYFRKFDATIVYLLDLKMEMDTQSVEHNISVKQVCFIVQELLGIFEHDANEKFIKDLIELLPKICTKLRDIVDILREQNDHQSKEAVRLLLCLLTKIFNWKGFESVTYNILLRDGLRILASQIDENNITLKSCKELVTESCKYFESLCDVTTQISLSISLINMCQSLMKHSESYTNQNKEKYAKMAFGFLCLQWPEDNHTSIQYKSAVIELLNNWINNEPFPLQTVTTILDWLPNEISKLEKAQNNLNRIPSITRSNFHFLFKKMFDGLINGIKIALPMTERDPKRIEIWYEVAENVQKLVQICKTLTTKNNILIFLKNMPILLKFFLNLGMPILEHNLKYQTEDVTKILKMMQGGTRYLHTICCDSAEKKDLTLTKYIPVAKSILERLIYSVKGMLVLNNSPTAFWMGNLVNKNLEGQEIFSQNLSSEESSVPNSNIIDDATNISSDILESDSNDDLPDEDNVP</sequence>
<dbReference type="GO" id="GO:0000793">
    <property type="term" value="C:condensed chromosome"/>
    <property type="evidence" value="ECO:0007669"/>
    <property type="project" value="TreeGrafter"/>
</dbReference>
<evidence type="ECO:0000313" key="6">
    <source>
        <dbReference type="EnsemblMetazoa" id="XP_006572320"/>
    </source>
</evidence>
<dbReference type="GO" id="GO:0036297">
    <property type="term" value="P:interstrand cross-link repair"/>
    <property type="evidence" value="ECO:0007669"/>
    <property type="project" value="TreeGrafter"/>
</dbReference>
<dbReference type="Pfam" id="PF14631">
    <property type="entry name" value="FancD2"/>
    <property type="match status" value="2"/>
</dbReference>
<comment type="similarity">
    <text evidence="5">Belongs to the Fanconi anemia protein FANCD2 family.</text>
</comment>
<accession>A0A7M7H1F5</accession>
<keyword evidence="4" id="KW-0539">Nucleus</keyword>
<dbReference type="GO" id="GO:0070182">
    <property type="term" value="F:DNA polymerase binding"/>
    <property type="evidence" value="ECO:0007669"/>
    <property type="project" value="TreeGrafter"/>
</dbReference>
<dbReference type="GeneID" id="727180"/>
<dbReference type="InterPro" id="IPR029448">
    <property type="entry name" value="FANCD2"/>
</dbReference>
<reference evidence="8" key="2">
    <citation type="submission" date="2025-04" db="UniProtKB">
        <authorList>
            <consortium name="RefSeq"/>
        </authorList>
    </citation>
    <scope>IDENTIFICATION</scope>
    <source>
        <strain evidence="8">DH4</strain>
        <tissue evidence="8">Whole body</tissue>
    </source>
</reference>
<evidence type="ECO:0000256" key="2">
    <source>
        <dbReference type="ARBA" id="ARBA00022499"/>
    </source>
</evidence>
<keyword evidence="3" id="KW-0832">Ubl conjugation</keyword>
<gene>
    <name evidence="6" type="primary">727180</name>
    <name evidence="8" type="synonym">LOC727180</name>
</gene>
<dbReference type="RefSeq" id="XP_006572320.1">
    <property type="nucleotide sequence ID" value="XM_006572257.3"/>
</dbReference>
<dbReference type="EnsemblMetazoa" id="XM_006572257">
    <property type="protein sequence ID" value="XP_006572320"/>
    <property type="gene ID" value="LOC727180"/>
</dbReference>
<dbReference type="GO" id="GO:0031573">
    <property type="term" value="P:mitotic intra-S DNA damage checkpoint signaling"/>
    <property type="evidence" value="ECO:0007669"/>
    <property type="project" value="TreeGrafter"/>
</dbReference>
<proteinExistence type="inferred from homology"/>
<evidence type="ECO:0000256" key="4">
    <source>
        <dbReference type="ARBA" id="ARBA00023242"/>
    </source>
</evidence>
<evidence type="ECO:0000313" key="7">
    <source>
        <dbReference type="Proteomes" id="UP000005203"/>
    </source>
</evidence>
<accession>A0A8B6ZC48</accession>
<keyword evidence="7" id="KW-1185">Reference proteome</keyword>
<dbReference type="PANTHER" id="PTHR32086:SF0">
    <property type="entry name" value="FANCONI ANEMIA GROUP D2 PROTEIN"/>
    <property type="match status" value="1"/>
</dbReference>
<name>A0A7M7H1F5_APIME</name>
<dbReference type="OrthoDB" id="27031at2759"/>
<dbReference type="GO" id="GO:0005634">
    <property type="term" value="C:nucleus"/>
    <property type="evidence" value="ECO:0007669"/>
    <property type="project" value="UniProtKB-SubCell"/>
</dbReference>
<dbReference type="OMA" id="QCIRGNT"/>
<dbReference type="Proteomes" id="UP000005203">
    <property type="component" value="Linkage group LG6"/>
</dbReference>
<organism evidence="6">
    <name type="scientific">Apis mellifera</name>
    <name type="common">Honeybee</name>
    <dbReference type="NCBI Taxonomy" id="7460"/>
    <lineage>
        <taxon>Eukaryota</taxon>
        <taxon>Metazoa</taxon>
        <taxon>Ecdysozoa</taxon>
        <taxon>Arthropoda</taxon>
        <taxon>Hexapoda</taxon>
        <taxon>Insecta</taxon>
        <taxon>Pterygota</taxon>
        <taxon>Neoptera</taxon>
        <taxon>Endopterygota</taxon>
        <taxon>Hymenoptera</taxon>
        <taxon>Apocrita</taxon>
        <taxon>Aculeata</taxon>
        <taxon>Apoidea</taxon>
        <taxon>Anthophila</taxon>
        <taxon>Apidae</taxon>
        <taxon>Apis</taxon>
    </lineage>
</organism>
<evidence type="ECO:0000256" key="1">
    <source>
        <dbReference type="ARBA" id="ARBA00004123"/>
    </source>
</evidence>
<reference evidence="6" key="1">
    <citation type="submission" date="2021-01" db="UniProtKB">
        <authorList>
            <consortium name="EnsemblMetazoa"/>
        </authorList>
    </citation>
    <scope>IDENTIFICATION</scope>
    <source>
        <strain evidence="6">DH4</strain>
    </source>
</reference>
<dbReference type="PANTHER" id="PTHR32086">
    <property type="entry name" value="FANCONI ANEMIA GROUP D2 PROTEIN"/>
    <property type="match status" value="1"/>
</dbReference>
<evidence type="ECO:0000256" key="3">
    <source>
        <dbReference type="ARBA" id="ARBA00022843"/>
    </source>
</evidence>
<evidence type="ECO:0000313" key="8">
    <source>
        <dbReference type="RefSeq" id="XP_006572320.1"/>
    </source>
</evidence>
<keyword evidence="2" id="KW-1017">Isopeptide bond</keyword>
<evidence type="ECO:0000256" key="5">
    <source>
        <dbReference type="ARBA" id="ARBA00093456"/>
    </source>
</evidence>
<dbReference type="GO" id="GO:1990918">
    <property type="term" value="P:double-strand break repair involved in meiotic recombination"/>
    <property type="evidence" value="ECO:0007669"/>
    <property type="project" value="TreeGrafter"/>
</dbReference>
<comment type="subcellular location">
    <subcellularLocation>
        <location evidence="1">Nucleus</location>
    </subcellularLocation>
</comment>
<dbReference type="GO" id="GO:0007129">
    <property type="term" value="P:homologous chromosome pairing at meiosis"/>
    <property type="evidence" value="ECO:0007669"/>
    <property type="project" value="TreeGrafter"/>
</dbReference>
<protein>
    <submittedName>
        <fullName evidence="8">Fanconi anemia group D2 protein isoform X1</fullName>
    </submittedName>
</protein>